<accession>A0AAV4Z9N6</accession>
<gene>
    <name evidence="2" type="ORF">OICFNHDK_2801</name>
</gene>
<dbReference type="AlphaFoldDB" id="A0AAV4Z9N6"/>
<dbReference type="EMBL" id="BPQF01000014">
    <property type="protein sequence ID" value="GJD40333.1"/>
    <property type="molecule type" value="Genomic_DNA"/>
</dbReference>
<dbReference type="Pfam" id="PF00550">
    <property type="entry name" value="PP-binding"/>
    <property type="match status" value="1"/>
</dbReference>
<dbReference type="Gene3D" id="1.10.1200.10">
    <property type="entry name" value="ACP-like"/>
    <property type="match status" value="1"/>
</dbReference>
<evidence type="ECO:0000313" key="2">
    <source>
        <dbReference type="EMBL" id="GJD40333.1"/>
    </source>
</evidence>
<proteinExistence type="predicted"/>
<reference evidence="2" key="1">
    <citation type="journal article" date="2016" name="Front. Microbiol.">
        <title>Genome Sequence of the Piezophilic, Mesophilic Sulfate-Reducing Bacterium Desulfovibrio indicus J2T.</title>
        <authorList>
            <person name="Cao J."/>
            <person name="Maignien L."/>
            <person name="Shao Z."/>
            <person name="Alain K."/>
            <person name="Jebbar M."/>
        </authorList>
    </citation>
    <scope>NUCLEOTIDE SEQUENCE</scope>
    <source>
        <strain evidence="2">DSM 21893</strain>
    </source>
</reference>
<feature type="domain" description="Carrier" evidence="1">
    <location>
        <begin position="2"/>
        <end position="77"/>
    </location>
</feature>
<reference evidence="2" key="2">
    <citation type="submission" date="2021-08" db="EMBL/GenBank/DDBJ databases">
        <authorList>
            <person name="Tani A."/>
            <person name="Ola A."/>
            <person name="Ogura Y."/>
            <person name="Katsura K."/>
            <person name="Hayashi T."/>
        </authorList>
    </citation>
    <scope>NUCLEOTIDE SEQUENCE</scope>
    <source>
        <strain evidence="2">DSM 21893</strain>
    </source>
</reference>
<dbReference type="Proteomes" id="UP001055307">
    <property type="component" value="Unassembled WGS sequence"/>
</dbReference>
<dbReference type="InterPro" id="IPR009081">
    <property type="entry name" value="PP-bd_ACP"/>
</dbReference>
<dbReference type="PROSITE" id="PS50075">
    <property type="entry name" value="CARRIER"/>
    <property type="match status" value="1"/>
</dbReference>
<comment type="caution">
    <text evidence="2">The sequence shown here is derived from an EMBL/GenBank/DDBJ whole genome shotgun (WGS) entry which is preliminary data.</text>
</comment>
<evidence type="ECO:0000313" key="3">
    <source>
        <dbReference type="Proteomes" id="UP001055307"/>
    </source>
</evidence>
<evidence type="ECO:0000259" key="1">
    <source>
        <dbReference type="PROSITE" id="PS50075"/>
    </source>
</evidence>
<protein>
    <recommendedName>
        <fullName evidence="1">Carrier domain-containing protein</fullName>
    </recommendedName>
</protein>
<dbReference type="InterPro" id="IPR036736">
    <property type="entry name" value="ACP-like_sf"/>
</dbReference>
<name>A0AAV4Z9N6_9HYPH</name>
<organism evidence="2 3">
    <name type="scientific">Methylobacterium bullatum</name>
    <dbReference type="NCBI Taxonomy" id="570505"/>
    <lineage>
        <taxon>Bacteria</taxon>
        <taxon>Pseudomonadati</taxon>
        <taxon>Pseudomonadota</taxon>
        <taxon>Alphaproteobacteria</taxon>
        <taxon>Hyphomicrobiales</taxon>
        <taxon>Methylobacteriaceae</taxon>
        <taxon>Methylobacterium</taxon>
    </lineage>
</organism>
<keyword evidence="3" id="KW-1185">Reference proteome</keyword>
<dbReference type="SUPFAM" id="SSF47336">
    <property type="entry name" value="ACP-like"/>
    <property type="match status" value="1"/>
</dbReference>
<sequence>MMLQAADFKEMLEIALDCELDVFDMNLNFYTDYELDSMGAVVLFVELQRRTGLEFPEEIAPLLQSGAAVEKYVTSGRLPEA</sequence>